<keyword evidence="2" id="KW-1185">Reference proteome</keyword>
<name>A0ACC1RR05_9APHY</name>
<comment type="caution">
    <text evidence="1">The sequence shown here is derived from an EMBL/GenBank/DDBJ whole genome shotgun (WGS) entry which is preliminary data.</text>
</comment>
<organism evidence="1 2">
    <name type="scientific">Phlebia brevispora</name>
    <dbReference type="NCBI Taxonomy" id="194682"/>
    <lineage>
        <taxon>Eukaryota</taxon>
        <taxon>Fungi</taxon>
        <taxon>Dikarya</taxon>
        <taxon>Basidiomycota</taxon>
        <taxon>Agaricomycotina</taxon>
        <taxon>Agaricomycetes</taxon>
        <taxon>Polyporales</taxon>
        <taxon>Meruliaceae</taxon>
        <taxon>Phlebia</taxon>
    </lineage>
</organism>
<evidence type="ECO:0000313" key="1">
    <source>
        <dbReference type="EMBL" id="KAJ3524951.1"/>
    </source>
</evidence>
<evidence type="ECO:0000313" key="2">
    <source>
        <dbReference type="Proteomes" id="UP001148662"/>
    </source>
</evidence>
<protein>
    <submittedName>
        <fullName evidence="1">Uncharacterized protein</fullName>
    </submittedName>
</protein>
<sequence length="215" mass="22980">MITCGDDCLAIKGNSTNILARNITCRGGNGIAVGSLGQYVDLVRITDFPIALDIVDNVLFEDVKLVRLDSQIQPNMATGIVVFRAFRYISRHGQAPSTGYLRSEAGEGGGRVSNVVSRGFSHDRVSLPIHLYQTNDGQSTDAPSHLQFSNLTFENFSGTSLGSEIVDIECSPAVPCPNIEFSNIDVQAPTGEEPEFVCVNVVNESGLPGPCTSTV</sequence>
<reference evidence="1" key="1">
    <citation type="submission" date="2022-07" db="EMBL/GenBank/DDBJ databases">
        <title>Genome Sequence of Phlebia brevispora.</title>
        <authorList>
            <person name="Buettner E."/>
        </authorList>
    </citation>
    <scope>NUCLEOTIDE SEQUENCE</scope>
    <source>
        <strain evidence="1">MPL23</strain>
    </source>
</reference>
<gene>
    <name evidence="1" type="ORF">NM688_g8475</name>
</gene>
<accession>A0ACC1RR05</accession>
<dbReference type="EMBL" id="JANHOG010002288">
    <property type="protein sequence ID" value="KAJ3524951.1"/>
    <property type="molecule type" value="Genomic_DNA"/>
</dbReference>
<dbReference type="Proteomes" id="UP001148662">
    <property type="component" value="Unassembled WGS sequence"/>
</dbReference>
<proteinExistence type="predicted"/>